<evidence type="ECO:0000313" key="2">
    <source>
        <dbReference type="Ensembl" id="ENSMUNP00000028862.1"/>
    </source>
</evidence>
<protein>
    <submittedName>
        <fullName evidence="2">Uncharacterized protein</fullName>
    </submittedName>
</protein>
<feature type="region of interest" description="Disordered" evidence="1">
    <location>
        <begin position="170"/>
        <end position="228"/>
    </location>
</feature>
<feature type="compositionally biased region" description="Basic and acidic residues" evidence="1">
    <location>
        <begin position="480"/>
        <end position="490"/>
    </location>
</feature>
<reference evidence="2" key="2">
    <citation type="submission" date="2025-08" db="UniProtKB">
        <authorList>
            <consortium name="Ensembl"/>
        </authorList>
    </citation>
    <scope>IDENTIFICATION</scope>
</reference>
<dbReference type="GO" id="GO:0000226">
    <property type="term" value="P:microtubule cytoskeleton organization"/>
    <property type="evidence" value="ECO:0007669"/>
    <property type="project" value="TreeGrafter"/>
</dbReference>
<evidence type="ECO:0000313" key="3">
    <source>
        <dbReference type="Proteomes" id="UP000694405"/>
    </source>
</evidence>
<dbReference type="GO" id="GO:0120200">
    <property type="term" value="C:rod photoreceptor outer segment"/>
    <property type="evidence" value="ECO:0007669"/>
    <property type="project" value="TreeGrafter"/>
</dbReference>
<dbReference type="InterPro" id="IPR029357">
    <property type="entry name" value="SPATA7"/>
</dbReference>
<dbReference type="PANTHER" id="PTHR14917">
    <property type="entry name" value="SPERMATOGENESIS-ASSOCIATED PROTEIN 7"/>
    <property type="match status" value="1"/>
</dbReference>
<dbReference type="Proteomes" id="UP000694405">
    <property type="component" value="Chromosome 4"/>
</dbReference>
<dbReference type="Pfam" id="PF15244">
    <property type="entry name" value="HSD3"/>
    <property type="match status" value="1"/>
</dbReference>
<feature type="compositionally biased region" description="Low complexity" evidence="1">
    <location>
        <begin position="179"/>
        <end position="213"/>
    </location>
</feature>
<name>A0A8V5FRU5_MELUD</name>
<dbReference type="GO" id="GO:0036064">
    <property type="term" value="C:ciliary basal body"/>
    <property type="evidence" value="ECO:0007669"/>
    <property type="project" value="TreeGrafter"/>
</dbReference>
<sequence length="558" mass="62470">MGLRMESGSGRSQASEYPALTIPRCGPASPFKGQLSTKSNAFCIDSSQSLTNQYLIRDHMVFHYNKILSAKAAVDCSVPKSRLSSIKFADQQRREKLKKKIARCEEEMSVGKTASRTSSRESGRLLVSPFGKSFLEAEDKDGLFPCAWQAQYLSKALSPYSEHGLARSSPVTYARKGSRNTSNSSVSTSSTPRKRSGLSCSCSSDSSASISCSQRRQGSNPKARSGDLLDSHSKFFTHSRKPFTPHILISDAKSFLSGYRYYNSAQRKRKTENHCKQHVEAQTQTDVISFPSADKAFKREVVAEQKKGMSKAEDRRYTVHEPERIAAFPYSFLRETPLYSQQSSARRTIEAEEEFLYLAFIEEVTNEVLSLGLFSNRILEKLFECLIEENKNRLDESKMRHLLDVLKADLGCSPGSEAEHIHTGWEALDLLDLQEFDTVEELEIISKRQRQGKATKSDEFFGTMDLLKEPEKCESPTFRESSKETESKDDFSEDLTEMMDAGAVSGSCVKSEEDGGGLSSREPTLNLITCDSGLEANEEIDDLEESFAKALQISRDYM</sequence>
<organism evidence="2 3">
    <name type="scientific">Melopsittacus undulatus</name>
    <name type="common">Budgerigar</name>
    <name type="synonym">Psittacus undulatus</name>
    <dbReference type="NCBI Taxonomy" id="13146"/>
    <lineage>
        <taxon>Eukaryota</taxon>
        <taxon>Metazoa</taxon>
        <taxon>Chordata</taxon>
        <taxon>Craniata</taxon>
        <taxon>Vertebrata</taxon>
        <taxon>Euteleostomi</taxon>
        <taxon>Archelosauria</taxon>
        <taxon>Archosauria</taxon>
        <taxon>Dinosauria</taxon>
        <taxon>Saurischia</taxon>
        <taxon>Theropoda</taxon>
        <taxon>Coelurosauria</taxon>
        <taxon>Aves</taxon>
        <taxon>Neognathae</taxon>
        <taxon>Neoaves</taxon>
        <taxon>Telluraves</taxon>
        <taxon>Australaves</taxon>
        <taxon>Psittaciformes</taxon>
        <taxon>Psittaculidae</taxon>
        <taxon>Melopsittacus</taxon>
    </lineage>
</organism>
<dbReference type="GO" id="GO:0120206">
    <property type="term" value="C:photoreceptor distal connecting cilium"/>
    <property type="evidence" value="ECO:0007669"/>
    <property type="project" value="TreeGrafter"/>
</dbReference>
<dbReference type="PANTHER" id="PTHR14917:SF2">
    <property type="entry name" value="SPERMATOGENESIS-ASSOCIATED PROTEIN 7"/>
    <property type="match status" value="1"/>
</dbReference>
<keyword evidence="3" id="KW-1185">Reference proteome</keyword>
<reference evidence="2" key="3">
    <citation type="submission" date="2025-09" db="UniProtKB">
        <authorList>
            <consortium name="Ensembl"/>
        </authorList>
    </citation>
    <scope>IDENTIFICATION</scope>
</reference>
<dbReference type="OrthoDB" id="6263678at2759"/>
<evidence type="ECO:0000256" key="1">
    <source>
        <dbReference type="SAM" id="MobiDB-lite"/>
    </source>
</evidence>
<proteinExistence type="predicted"/>
<dbReference type="Ensembl" id="ENSMUNT00000031382.1">
    <property type="protein sequence ID" value="ENSMUNP00000028862.1"/>
    <property type="gene ID" value="ENSMUNG00000015773.2"/>
</dbReference>
<gene>
    <name evidence="2" type="primary">LOC101880540</name>
</gene>
<dbReference type="AlphaFoldDB" id="A0A8V5FRU5"/>
<reference evidence="2" key="1">
    <citation type="submission" date="2020-03" db="EMBL/GenBank/DDBJ databases">
        <title>Melopsittacus undulatus (budgerigar) genome, bMelUnd1, maternal haplotype with Z.</title>
        <authorList>
            <person name="Gedman G."/>
            <person name="Mountcastle J."/>
            <person name="Haase B."/>
            <person name="Formenti G."/>
            <person name="Wright T."/>
            <person name="Apodaca J."/>
            <person name="Pelan S."/>
            <person name="Chow W."/>
            <person name="Rhie A."/>
            <person name="Howe K."/>
            <person name="Fedrigo O."/>
            <person name="Jarvis E.D."/>
        </authorList>
    </citation>
    <scope>NUCLEOTIDE SEQUENCE [LARGE SCALE GENOMIC DNA]</scope>
</reference>
<dbReference type="GO" id="GO:0005930">
    <property type="term" value="C:axoneme"/>
    <property type="evidence" value="ECO:0007669"/>
    <property type="project" value="TreeGrafter"/>
</dbReference>
<dbReference type="GO" id="GO:0045494">
    <property type="term" value="P:photoreceptor cell maintenance"/>
    <property type="evidence" value="ECO:0007669"/>
    <property type="project" value="TreeGrafter"/>
</dbReference>
<accession>A0A8V5FRU5</accession>
<feature type="region of interest" description="Disordered" evidence="1">
    <location>
        <begin position="471"/>
        <end position="524"/>
    </location>
</feature>